<reference evidence="3" key="2">
    <citation type="submission" date="2020-10" db="UniProtKB">
        <authorList>
            <consortium name="WormBaseParasite"/>
        </authorList>
    </citation>
    <scope>IDENTIFICATION</scope>
</reference>
<keyword evidence="2" id="KW-1185">Reference proteome</keyword>
<dbReference type="InterPro" id="IPR011333">
    <property type="entry name" value="SKP1/BTB/POZ_sf"/>
</dbReference>
<reference evidence="2" key="1">
    <citation type="journal article" date="2013" name="Genetics">
        <title>The draft genome and transcriptome of Panagrellus redivivus are shaped by the harsh demands of a free-living lifestyle.</title>
        <authorList>
            <person name="Srinivasan J."/>
            <person name="Dillman A.R."/>
            <person name="Macchietto M.G."/>
            <person name="Heikkinen L."/>
            <person name="Lakso M."/>
            <person name="Fracchia K.M."/>
            <person name="Antoshechkin I."/>
            <person name="Mortazavi A."/>
            <person name="Wong G."/>
            <person name="Sternberg P.W."/>
        </authorList>
    </citation>
    <scope>NUCLEOTIDE SEQUENCE [LARGE SCALE GENOMIC DNA]</scope>
    <source>
        <strain evidence="2">MT8872</strain>
    </source>
</reference>
<feature type="domain" description="BTB" evidence="1">
    <location>
        <begin position="152"/>
        <end position="210"/>
    </location>
</feature>
<dbReference type="SUPFAM" id="SSF54695">
    <property type="entry name" value="POZ domain"/>
    <property type="match status" value="1"/>
</dbReference>
<evidence type="ECO:0000259" key="1">
    <source>
        <dbReference type="PROSITE" id="PS50097"/>
    </source>
</evidence>
<name>A0A7E4WCP0_PANRE</name>
<proteinExistence type="predicted"/>
<accession>A0A7E4WCP0</accession>
<dbReference type="WBParaSite" id="Pan_g9749.t1">
    <property type="protein sequence ID" value="Pan_g9749.t1"/>
    <property type="gene ID" value="Pan_g9749"/>
</dbReference>
<dbReference type="CDD" id="cd18186">
    <property type="entry name" value="BTB_POZ_ZBTB_KLHL-like"/>
    <property type="match status" value="1"/>
</dbReference>
<evidence type="ECO:0000313" key="2">
    <source>
        <dbReference type="Proteomes" id="UP000492821"/>
    </source>
</evidence>
<protein>
    <submittedName>
        <fullName evidence="3">BTB domain-containing protein</fullName>
    </submittedName>
</protein>
<dbReference type="Gene3D" id="3.30.710.10">
    <property type="entry name" value="Potassium Channel Kv1.1, Chain A"/>
    <property type="match status" value="1"/>
</dbReference>
<dbReference type="SMART" id="SM00225">
    <property type="entry name" value="BTB"/>
    <property type="match status" value="1"/>
</dbReference>
<dbReference type="InterPro" id="IPR000210">
    <property type="entry name" value="BTB/POZ_dom"/>
</dbReference>
<evidence type="ECO:0000313" key="3">
    <source>
        <dbReference type="WBParaSite" id="Pan_g9749.t1"/>
    </source>
</evidence>
<dbReference type="InterPro" id="IPR051481">
    <property type="entry name" value="BTB-POZ/Galectin-3-binding"/>
</dbReference>
<dbReference type="PANTHER" id="PTHR24410">
    <property type="entry name" value="HL07962P-RELATED"/>
    <property type="match status" value="1"/>
</dbReference>
<dbReference type="AlphaFoldDB" id="A0A7E4WCP0"/>
<sequence length="315" mass="35949">MTKVQTDVSADYETMDPPKVTDKGSLVFKTYGHFGKLENTDWYFRGYLDPQNEASVYMVLSVRIYMEPKPAVTRVCGVFEVAKEKTFAFGPVEFERSKQVTVIPSIPKDLLVNDSFFKKFRITFEHGDFGCKHFATSPTVFDCVTSAEHYVPDFGVTVGKKSLKVHRHFLSMVSPVFHAMLNDTSKDVQTSITIDDFDMATVKNTLDFCYGRGGTKPVPEVIEMLKFADKYDIKIATKCLTDHLDKILNYDNNFCAIAMYAWQHCKELRPRCVKFYKKFHREITLTPAFVGMPVEARDYFIIEAANAKIGDKDST</sequence>
<dbReference type="Pfam" id="PF00651">
    <property type="entry name" value="BTB"/>
    <property type="match status" value="1"/>
</dbReference>
<dbReference type="PROSITE" id="PS50097">
    <property type="entry name" value="BTB"/>
    <property type="match status" value="1"/>
</dbReference>
<dbReference type="PANTHER" id="PTHR24410:SF23">
    <property type="entry name" value="BTB DOMAIN-CONTAINING PROTEIN-RELATED"/>
    <property type="match status" value="1"/>
</dbReference>
<dbReference type="Proteomes" id="UP000492821">
    <property type="component" value="Unassembled WGS sequence"/>
</dbReference>
<organism evidence="2 3">
    <name type="scientific">Panagrellus redivivus</name>
    <name type="common">Microworm</name>
    <dbReference type="NCBI Taxonomy" id="6233"/>
    <lineage>
        <taxon>Eukaryota</taxon>
        <taxon>Metazoa</taxon>
        <taxon>Ecdysozoa</taxon>
        <taxon>Nematoda</taxon>
        <taxon>Chromadorea</taxon>
        <taxon>Rhabditida</taxon>
        <taxon>Tylenchina</taxon>
        <taxon>Panagrolaimomorpha</taxon>
        <taxon>Panagrolaimoidea</taxon>
        <taxon>Panagrolaimidae</taxon>
        <taxon>Panagrellus</taxon>
    </lineage>
</organism>